<dbReference type="InterPro" id="IPR015421">
    <property type="entry name" value="PyrdxlP-dep_Trfase_major"/>
</dbReference>
<dbReference type="InterPro" id="IPR015424">
    <property type="entry name" value="PyrdxlP-dep_Trfase"/>
</dbReference>
<evidence type="ECO:0000313" key="1">
    <source>
        <dbReference type="EMBL" id="SVA49614.1"/>
    </source>
</evidence>
<dbReference type="AlphaFoldDB" id="A0A381WAV6"/>
<dbReference type="InterPro" id="IPR000653">
    <property type="entry name" value="DegT/StrS_aminotransferase"/>
</dbReference>
<dbReference type="PIRSF" id="PIRSF000390">
    <property type="entry name" value="PLP_StrS"/>
    <property type="match status" value="1"/>
</dbReference>
<name>A0A381WAV6_9ZZZZ</name>
<dbReference type="PANTHER" id="PTHR30244:SF34">
    <property type="entry name" value="DTDP-4-AMINO-4,6-DIDEOXYGALACTOSE TRANSAMINASE"/>
    <property type="match status" value="1"/>
</dbReference>
<dbReference type="EMBL" id="UINC01011219">
    <property type="protein sequence ID" value="SVA49614.1"/>
    <property type="molecule type" value="Genomic_DNA"/>
</dbReference>
<dbReference type="GO" id="GO:0000271">
    <property type="term" value="P:polysaccharide biosynthetic process"/>
    <property type="evidence" value="ECO:0007669"/>
    <property type="project" value="TreeGrafter"/>
</dbReference>
<sequence length="393" mass="41882">VNLDFTEQPPIPEAGIRRAGELMASGRLFRYGETGAAGSDVAGLEDDFATLVGRRFCVAFNSCGASLAAALMAIGVERDEPVLMNAFTLAPVPGAVVHAGGAPVFVGTTPDYRIDLDDLGSAAERSGARILLLSHMRGHVADMDRVGEATGALGLVVVEDCAHTMGAGWRGRPTGTFGTVGCFSTQTFKHANSGEGGLLVTDDEDVAARAVLLSGSYMLYAQHGASPDEVVMERHRLTTPNLSMRMSALAAAVVRPQLGLLAERAVVWNARYDLLADLLDADPRIRIPIRPDGEEPVASSIQFTVDGMDAGAMASWVDLATEHGVHIKWFGRDEPVGFTSRYDHWRYADEQVLHTTSAVLAGLCDLRIPLSMTEDHCRDVVAVVRGALDRVSG</sequence>
<evidence type="ECO:0008006" key="2">
    <source>
        <dbReference type="Google" id="ProtNLM"/>
    </source>
</evidence>
<gene>
    <name evidence="1" type="ORF">METZ01_LOCUS102468</name>
</gene>
<protein>
    <recommendedName>
        <fullName evidence="2">Aminotransferase class I/classII domain-containing protein</fullName>
    </recommendedName>
</protein>
<dbReference type="GO" id="GO:0030170">
    <property type="term" value="F:pyridoxal phosphate binding"/>
    <property type="evidence" value="ECO:0007669"/>
    <property type="project" value="TreeGrafter"/>
</dbReference>
<dbReference type="PANTHER" id="PTHR30244">
    <property type="entry name" value="TRANSAMINASE"/>
    <property type="match status" value="1"/>
</dbReference>
<dbReference type="GO" id="GO:0008483">
    <property type="term" value="F:transaminase activity"/>
    <property type="evidence" value="ECO:0007669"/>
    <property type="project" value="TreeGrafter"/>
</dbReference>
<dbReference type="Pfam" id="PF01041">
    <property type="entry name" value="DegT_DnrJ_EryC1"/>
    <property type="match status" value="1"/>
</dbReference>
<feature type="non-terminal residue" evidence="1">
    <location>
        <position position="1"/>
    </location>
</feature>
<dbReference type="SUPFAM" id="SSF53383">
    <property type="entry name" value="PLP-dependent transferases"/>
    <property type="match status" value="1"/>
</dbReference>
<accession>A0A381WAV6</accession>
<proteinExistence type="predicted"/>
<reference evidence="1" key="1">
    <citation type="submission" date="2018-05" db="EMBL/GenBank/DDBJ databases">
        <authorList>
            <person name="Lanie J.A."/>
            <person name="Ng W.-L."/>
            <person name="Kazmierczak K.M."/>
            <person name="Andrzejewski T.M."/>
            <person name="Davidsen T.M."/>
            <person name="Wayne K.J."/>
            <person name="Tettelin H."/>
            <person name="Glass J.I."/>
            <person name="Rusch D."/>
            <person name="Podicherti R."/>
            <person name="Tsui H.-C.T."/>
            <person name="Winkler M.E."/>
        </authorList>
    </citation>
    <scope>NUCLEOTIDE SEQUENCE</scope>
</reference>
<organism evidence="1">
    <name type="scientific">marine metagenome</name>
    <dbReference type="NCBI Taxonomy" id="408172"/>
    <lineage>
        <taxon>unclassified sequences</taxon>
        <taxon>metagenomes</taxon>
        <taxon>ecological metagenomes</taxon>
    </lineage>
</organism>
<dbReference type="Gene3D" id="3.40.640.10">
    <property type="entry name" value="Type I PLP-dependent aspartate aminotransferase-like (Major domain)"/>
    <property type="match status" value="1"/>
</dbReference>